<reference evidence="1 2" key="1">
    <citation type="submission" date="2018-10" db="EMBL/GenBank/DDBJ databases">
        <authorList>
            <person name="Rimple P.A."/>
            <person name="Stoner T.H."/>
            <person name="Garlena R.A."/>
            <person name="Russell D.A."/>
            <person name="Pope W.H."/>
            <person name="Jacobs-Sera D."/>
            <person name="Hatfull G.F."/>
        </authorList>
    </citation>
    <scope>NUCLEOTIDE SEQUENCE [LARGE SCALE GENOMIC DNA]</scope>
</reference>
<dbReference type="RefSeq" id="YP_009842158.1">
    <property type="nucleotide sequence ID" value="NC_048739.1"/>
</dbReference>
<dbReference type="Proteomes" id="UP000270032">
    <property type="component" value="Segment"/>
</dbReference>
<organism evidence="1 2">
    <name type="scientific">Arthrobacter phage Anjali</name>
    <dbReference type="NCBI Taxonomy" id="2484217"/>
    <lineage>
        <taxon>Viruses</taxon>
        <taxon>Duplodnaviria</taxon>
        <taxon>Heunggongvirae</taxon>
        <taxon>Uroviricota</taxon>
        <taxon>Caudoviricetes</taxon>
        <taxon>Anjalivirus</taxon>
        <taxon>Anjalivirus anjali</taxon>
    </lineage>
</organism>
<evidence type="ECO:0000313" key="2">
    <source>
        <dbReference type="Proteomes" id="UP000270032"/>
    </source>
</evidence>
<dbReference type="GeneID" id="55612355"/>
<dbReference type="EMBL" id="MK016490">
    <property type="protein sequence ID" value="AYQ98980.1"/>
    <property type="molecule type" value="Genomic_DNA"/>
</dbReference>
<protein>
    <submittedName>
        <fullName evidence="1">Major capsid protein</fullName>
    </submittedName>
</protein>
<name>A0A3G3LXZ7_9CAUD</name>
<gene>
    <name evidence="1" type="primary">10</name>
    <name evidence="1" type="ORF">PBI_ANJALI_10</name>
</gene>
<evidence type="ECO:0000313" key="1">
    <source>
        <dbReference type="EMBL" id="AYQ98980.1"/>
    </source>
</evidence>
<sequence length="555" mass="60414">MLDVKTLKPTANEVLLDAIRNDASPDYIARIPSATQAGIQATLQALQTYRPQQNEFIDALVNKVALSILRSHSWTNPLAEFKRGLLTGGDTIEEIMVGLIKAKTYDPSRDALEQELFGTAPIEVQTNYHRVNRRDKYKVTINQPLLMNAFNQPQGLSNFASQIMAAPGTSDQWDEFLTMCRLFAEYERNGGYHKVKIRDITNPDSPTLAADTKSVLTRIRSMAGTLKFISTAYNAARMPVSARPDELILFVTPDFNAVLDVEALAAAFNIDRALVPSRIIEIPKEQFGIDNVEAILTTKDFFVVADQLFETASQWNPASLQNNYWLHRWQVISASRFVPAIAFTVDEGDEIIRLNPPVTALEAITVVNTENETVTGVLRGERYQVNTATVTDGNSDGIRYYLTGNTSPRTYISQTGVLTVGGDEGGTLTVNAVSTWLDPENIMRDGARQSVTLAVTGTVVLDAWPAVDNPDTTVDDASNVVTGITIQGVAVSPAFDPDVFTYTANVADLPVDEDDVVVTTDGIDQGDIAVTVDGNTVTVEAAGAAGEPVYTVTVS</sequence>
<accession>A0A3G3LXZ7</accession>
<proteinExistence type="predicted"/>
<keyword evidence="2" id="KW-1185">Reference proteome</keyword>
<dbReference type="Pfam" id="PF25622">
    <property type="entry name" value="Phi29_MCP"/>
    <property type="match status" value="1"/>
</dbReference>
<dbReference type="KEGG" id="vg:55612355"/>